<gene>
    <name evidence="2" type="ORF">M011DRAFT_172585</name>
</gene>
<dbReference type="PANTHER" id="PTHR28079">
    <property type="entry name" value="RNA POLYMERASE I-SPECIFIC TRANSCRIPTION INITIATION FACTOR RRN5"/>
    <property type="match status" value="1"/>
</dbReference>
<feature type="compositionally biased region" description="Basic and acidic residues" evidence="1">
    <location>
        <begin position="56"/>
        <end position="68"/>
    </location>
</feature>
<name>A0A6A6V3I5_9PLEO</name>
<keyword evidence="3" id="KW-1185">Reference proteome</keyword>
<feature type="region of interest" description="Disordered" evidence="1">
    <location>
        <begin position="406"/>
        <end position="425"/>
    </location>
</feature>
<dbReference type="OrthoDB" id="2240312at2759"/>
<dbReference type="PANTHER" id="PTHR28079:SF1">
    <property type="entry name" value="RNA POLYMERASE I-SPECIFIC TRANSCRIPTION INITIATION FACTOR RRN5"/>
    <property type="match status" value="1"/>
</dbReference>
<evidence type="ECO:0000313" key="3">
    <source>
        <dbReference type="Proteomes" id="UP000799440"/>
    </source>
</evidence>
<dbReference type="GO" id="GO:0000500">
    <property type="term" value="C:RNA polymerase I upstream activating factor complex"/>
    <property type="evidence" value="ECO:0007669"/>
    <property type="project" value="InterPro"/>
</dbReference>
<dbReference type="Proteomes" id="UP000799440">
    <property type="component" value="Unassembled WGS sequence"/>
</dbReference>
<feature type="compositionally biased region" description="Basic residues" evidence="1">
    <location>
        <begin position="599"/>
        <end position="608"/>
    </location>
</feature>
<dbReference type="GO" id="GO:0000182">
    <property type="term" value="F:rDNA binding"/>
    <property type="evidence" value="ECO:0007669"/>
    <property type="project" value="TreeGrafter"/>
</dbReference>
<feature type="region of interest" description="Disordered" evidence="1">
    <location>
        <begin position="223"/>
        <end position="244"/>
    </location>
</feature>
<dbReference type="EMBL" id="MU006589">
    <property type="protein sequence ID" value="KAF2744409.1"/>
    <property type="molecule type" value="Genomic_DNA"/>
</dbReference>
<dbReference type="InterPro" id="IPR039601">
    <property type="entry name" value="Rrn5"/>
</dbReference>
<evidence type="ECO:0000313" key="2">
    <source>
        <dbReference type="EMBL" id="KAF2744409.1"/>
    </source>
</evidence>
<dbReference type="GO" id="GO:0001181">
    <property type="term" value="F:RNA polymerase I general transcription initiation factor activity"/>
    <property type="evidence" value="ECO:0007669"/>
    <property type="project" value="TreeGrafter"/>
</dbReference>
<feature type="region of interest" description="Disordered" evidence="1">
    <location>
        <begin position="570"/>
        <end position="658"/>
    </location>
</feature>
<proteinExistence type="predicted"/>
<feature type="compositionally biased region" description="Basic and acidic residues" evidence="1">
    <location>
        <begin position="624"/>
        <end position="637"/>
    </location>
</feature>
<feature type="compositionally biased region" description="Basic and acidic residues" evidence="1">
    <location>
        <begin position="21"/>
        <end position="33"/>
    </location>
</feature>
<dbReference type="AlphaFoldDB" id="A0A6A6V3I5"/>
<accession>A0A6A6V3I5</accession>
<evidence type="ECO:0000256" key="1">
    <source>
        <dbReference type="SAM" id="MobiDB-lite"/>
    </source>
</evidence>
<feature type="region of interest" description="Disordered" evidence="1">
    <location>
        <begin position="1"/>
        <end position="68"/>
    </location>
</feature>
<evidence type="ECO:0008006" key="4">
    <source>
        <dbReference type="Google" id="ProtNLM"/>
    </source>
</evidence>
<protein>
    <recommendedName>
        <fullName evidence="4">Myb-like domain-containing protein</fullName>
    </recommendedName>
</protein>
<feature type="region of interest" description="Disordered" evidence="1">
    <location>
        <begin position="435"/>
        <end position="461"/>
    </location>
</feature>
<organism evidence="2 3">
    <name type="scientific">Sporormia fimetaria CBS 119925</name>
    <dbReference type="NCBI Taxonomy" id="1340428"/>
    <lineage>
        <taxon>Eukaryota</taxon>
        <taxon>Fungi</taxon>
        <taxon>Dikarya</taxon>
        <taxon>Ascomycota</taxon>
        <taxon>Pezizomycotina</taxon>
        <taxon>Dothideomycetes</taxon>
        <taxon>Pleosporomycetidae</taxon>
        <taxon>Pleosporales</taxon>
        <taxon>Sporormiaceae</taxon>
        <taxon>Sporormia</taxon>
    </lineage>
</organism>
<dbReference type="GO" id="GO:0006361">
    <property type="term" value="P:transcription initiation at RNA polymerase I promoter"/>
    <property type="evidence" value="ECO:0007669"/>
    <property type="project" value="TreeGrafter"/>
</dbReference>
<dbReference type="GO" id="GO:0042790">
    <property type="term" value="P:nucleolar large rRNA transcription by RNA polymerase I"/>
    <property type="evidence" value="ECO:0007669"/>
    <property type="project" value="InterPro"/>
</dbReference>
<feature type="compositionally biased region" description="Acidic residues" evidence="1">
    <location>
        <begin position="1"/>
        <end position="10"/>
    </location>
</feature>
<sequence length="658" mass="73714">MSGSESDYEPINESSEPSLEPEDRPSSRPESRARSVASTSSRKRRRTSRSTSVESVPDRRELQGHYRDEYRTLLNTTIDSANARFEPAQSFRPLPAQIGIAHWSSQEKITFFAALERLGSDDVPGIAKAIGTKSIPEVRQFLLLLQDATEGKRHPKVMLRDIPAAAEISSECTDRLELAGDALAWYQERFEAKREQDRFGSYWLITPDIAEQVEEALLSSRRTSVVSSPTSDVGGTEGDQDMKPQVDPIVPQIIEDIPEANLLNTSALLTLSSEFFMNGSPNAPSWFPHWSTMASPLASEPSIYRTALMDFQALVISLTRRIVQTSIVQATSRIRSQGWRVKKGVHPLVKKRDVLTAIDVLNLPNNAQERWRRVARRCGLRVFDGEGRHRREMDWKEVEEVLNTSTFEPDSFDSGDEPTTPTPVDADFKARAMRSGTPLPAHGLANTAPSSEESEESDDSVVYSDVIDEDAPADGVPASSLTDIDEWELRNLETMDQSFSREEECRLLDMLEVPPDGRGHLTLVPKIEELDPIPQNRKMIQEEGWRTWIEYHAQWEEQKEPVPAQVFAANQKSPSPVPLPSIEDALESSHDSGAESLRNTRRKKRRKVAGMDIPIRGTRQYAALHERASGSEGRQSEDQNAVGEEQWIAPSIENPGVD</sequence>
<dbReference type="Gene3D" id="1.10.10.60">
    <property type="entry name" value="Homeodomain-like"/>
    <property type="match status" value="1"/>
</dbReference>
<reference evidence="2" key="1">
    <citation type="journal article" date="2020" name="Stud. Mycol.">
        <title>101 Dothideomycetes genomes: a test case for predicting lifestyles and emergence of pathogens.</title>
        <authorList>
            <person name="Haridas S."/>
            <person name="Albert R."/>
            <person name="Binder M."/>
            <person name="Bloem J."/>
            <person name="Labutti K."/>
            <person name="Salamov A."/>
            <person name="Andreopoulos B."/>
            <person name="Baker S."/>
            <person name="Barry K."/>
            <person name="Bills G."/>
            <person name="Bluhm B."/>
            <person name="Cannon C."/>
            <person name="Castanera R."/>
            <person name="Culley D."/>
            <person name="Daum C."/>
            <person name="Ezra D."/>
            <person name="Gonzalez J."/>
            <person name="Henrissat B."/>
            <person name="Kuo A."/>
            <person name="Liang C."/>
            <person name="Lipzen A."/>
            <person name="Lutzoni F."/>
            <person name="Magnuson J."/>
            <person name="Mondo S."/>
            <person name="Nolan M."/>
            <person name="Ohm R."/>
            <person name="Pangilinan J."/>
            <person name="Park H.-J."/>
            <person name="Ramirez L."/>
            <person name="Alfaro M."/>
            <person name="Sun H."/>
            <person name="Tritt A."/>
            <person name="Yoshinaga Y."/>
            <person name="Zwiers L.-H."/>
            <person name="Turgeon B."/>
            <person name="Goodwin S."/>
            <person name="Spatafora J."/>
            <person name="Crous P."/>
            <person name="Grigoriev I."/>
        </authorList>
    </citation>
    <scope>NUCLEOTIDE SEQUENCE</scope>
    <source>
        <strain evidence="2">CBS 119925</strain>
    </source>
</reference>